<dbReference type="STRING" id="5643.A0A060SL76"/>
<gene>
    <name evidence="1" type="ORF">BN946_scf185007.g23</name>
</gene>
<evidence type="ECO:0000313" key="1">
    <source>
        <dbReference type="EMBL" id="CDO72969.1"/>
    </source>
</evidence>
<evidence type="ECO:0008006" key="3">
    <source>
        <dbReference type="Google" id="ProtNLM"/>
    </source>
</evidence>
<dbReference type="HOGENOM" id="CLU_020266_1_0_1"/>
<protein>
    <recommendedName>
        <fullName evidence="3">F-box domain-containing protein</fullName>
    </recommendedName>
</protein>
<evidence type="ECO:0000313" key="2">
    <source>
        <dbReference type="Proteomes" id="UP000029665"/>
    </source>
</evidence>
<dbReference type="SUPFAM" id="SSF81383">
    <property type="entry name" value="F-box domain"/>
    <property type="match status" value="1"/>
</dbReference>
<accession>A0A060SL76</accession>
<dbReference type="OrthoDB" id="28868at2759"/>
<dbReference type="AlphaFoldDB" id="A0A060SL76"/>
<name>A0A060SL76_PYCCI</name>
<sequence length="538" mass="61222">MDVPPRAFSRPELPLEIWTNVFRSFSHPWPNSCDEDLLSVLATNRYLRAAASASCLWKPYYEARYTHSDPDNEKLREDQYGSDYKSLYFKRREIDYNALRLVDEIRTDLIGRNAKACILAKEFSFDIWDALRLETRLALPLGFCYDPEKNGCPPPEPHAYPREYWASMMQGVIARYWAIKMWQRVAKKDPAVSLEEMMCGFSAFFGLSHLQISEELDKCADDCSDKLEEKNIQLDEEEQDHDLRAVCVGVIEYMEDELWVNNEENPHYDSHVLNSFPHILLDTLWPDFPLSVLSKTWLFVSICQRLGYEAYAGRLSPDHTVGCVHSSSSQEPLVIDFRDRAPNIVWGSETTLFKHLIKSGTPRDKALRAFGPLPAVTFLGEAVRNIMHDLEEQYETGVRGWVCDMEETRMLVNYAARCALAAGCSKLDDSCLIIPEGMADSLPLDGQPILLDALLGDKAASPQFSTFVEEVKGKIRDMESIDARVRLRSQASDEAFKFCVGDVLRCVHDGHLGLVLGWDKQIQVGGESESYNLTMVTL</sequence>
<dbReference type="Proteomes" id="UP000029665">
    <property type="component" value="Unassembled WGS sequence"/>
</dbReference>
<proteinExistence type="predicted"/>
<dbReference type="InterPro" id="IPR036047">
    <property type="entry name" value="F-box-like_dom_sf"/>
</dbReference>
<keyword evidence="2" id="KW-1185">Reference proteome</keyword>
<dbReference type="EMBL" id="CCBP010000119">
    <property type="protein sequence ID" value="CDO72969.1"/>
    <property type="molecule type" value="Genomic_DNA"/>
</dbReference>
<comment type="caution">
    <text evidence="1">The sequence shown here is derived from an EMBL/GenBank/DDBJ whole genome shotgun (WGS) entry which is preliminary data.</text>
</comment>
<organism evidence="1 2">
    <name type="scientific">Pycnoporus cinnabarinus</name>
    <name type="common">Cinnabar-red polypore</name>
    <name type="synonym">Trametes cinnabarina</name>
    <dbReference type="NCBI Taxonomy" id="5643"/>
    <lineage>
        <taxon>Eukaryota</taxon>
        <taxon>Fungi</taxon>
        <taxon>Dikarya</taxon>
        <taxon>Basidiomycota</taxon>
        <taxon>Agaricomycotina</taxon>
        <taxon>Agaricomycetes</taxon>
        <taxon>Polyporales</taxon>
        <taxon>Polyporaceae</taxon>
        <taxon>Trametes</taxon>
    </lineage>
</organism>
<reference evidence="1" key="1">
    <citation type="submission" date="2014-01" db="EMBL/GenBank/DDBJ databases">
        <title>The genome of the white-rot fungus Pycnoporus cinnabarinus: a basidiomycete model with a versatile arsenal for lignocellulosic biomass breakdown.</title>
        <authorList>
            <person name="Levasseur A."/>
            <person name="Lomascolo A."/>
            <person name="Ruiz-Duenas F.J."/>
            <person name="Uzan E."/>
            <person name="Piumi F."/>
            <person name="Kues U."/>
            <person name="Ram A.F.J."/>
            <person name="Murat C."/>
            <person name="Haon M."/>
            <person name="Benoit I."/>
            <person name="Arfi Y."/>
            <person name="Chevret D."/>
            <person name="Drula E."/>
            <person name="Kwon M.J."/>
            <person name="Gouret P."/>
            <person name="Lesage-Meessen L."/>
            <person name="Lombard V."/>
            <person name="Mariette J."/>
            <person name="Noirot C."/>
            <person name="Park J."/>
            <person name="Patyshakuliyeva A."/>
            <person name="Wieneger R.A.B."/>
            <person name="Wosten H.A.B."/>
            <person name="Martin F."/>
            <person name="Coutinho P.M."/>
            <person name="de Vries R."/>
            <person name="Martinez A.T."/>
            <person name="Klopp C."/>
            <person name="Pontarotti P."/>
            <person name="Henrissat B."/>
            <person name="Record E."/>
        </authorList>
    </citation>
    <scope>NUCLEOTIDE SEQUENCE [LARGE SCALE GENOMIC DNA]</scope>
    <source>
        <strain evidence="1">BRFM137</strain>
    </source>
</reference>